<accession>A0A814F5P2</accession>
<evidence type="ECO:0000313" key="3">
    <source>
        <dbReference type="EMBL" id="CAF0980573.1"/>
    </source>
</evidence>
<evidence type="ECO:0000313" key="4">
    <source>
        <dbReference type="EMBL" id="CAF1362001.1"/>
    </source>
</evidence>
<dbReference type="EMBL" id="CAJNOK010023392">
    <property type="protein sequence ID" value="CAF1362001.1"/>
    <property type="molecule type" value="Genomic_DNA"/>
</dbReference>
<evidence type="ECO:0000313" key="7">
    <source>
        <dbReference type="Proteomes" id="UP000663829"/>
    </source>
</evidence>
<feature type="transmembrane region" description="Helical" evidence="1">
    <location>
        <begin position="78"/>
        <end position="95"/>
    </location>
</feature>
<evidence type="ECO:0000259" key="2">
    <source>
        <dbReference type="Pfam" id="PF02263"/>
    </source>
</evidence>
<dbReference type="Gene3D" id="3.40.50.300">
    <property type="entry name" value="P-loop containing nucleotide triphosphate hydrolases"/>
    <property type="match status" value="1"/>
</dbReference>
<keyword evidence="1" id="KW-0812">Transmembrane</keyword>
<dbReference type="Proteomes" id="UP000681722">
    <property type="component" value="Unassembled WGS sequence"/>
</dbReference>
<dbReference type="Pfam" id="PF02263">
    <property type="entry name" value="GBP"/>
    <property type="match status" value="1"/>
</dbReference>
<evidence type="ECO:0000313" key="6">
    <source>
        <dbReference type="EMBL" id="CAF4171877.1"/>
    </source>
</evidence>
<comment type="caution">
    <text evidence="3">The sequence shown here is derived from an EMBL/GenBank/DDBJ whole genome shotgun (WGS) entry which is preliminary data.</text>
</comment>
<reference evidence="3" key="1">
    <citation type="submission" date="2021-02" db="EMBL/GenBank/DDBJ databases">
        <authorList>
            <person name="Nowell W R."/>
        </authorList>
    </citation>
    <scope>NUCLEOTIDE SEQUENCE</scope>
</reference>
<gene>
    <name evidence="3" type="ORF">GPM918_LOCUS12725</name>
    <name evidence="4" type="ORF">OVA965_LOCUS31284</name>
    <name evidence="5" type="ORF">SRO942_LOCUS12725</name>
    <name evidence="6" type="ORF">TMI583_LOCUS32108</name>
</gene>
<dbReference type="Proteomes" id="UP000663829">
    <property type="component" value="Unassembled WGS sequence"/>
</dbReference>
<evidence type="ECO:0000256" key="1">
    <source>
        <dbReference type="SAM" id="Phobius"/>
    </source>
</evidence>
<dbReference type="Proteomes" id="UP000682733">
    <property type="component" value="Unassembled WGS sequence"/>
</dbReference>
<dbReference type="EMBL" id="CAJNOQ010002820">
    <property type="protein sequence ID" value="CAF0980573.1"/>
    <property type="molecule type" value="Genomic_DNA"/>
</dbReference>
<keyword evidence="7" id="KW-1185">Reference proteome</keyword>
<name>A0A814F5P2_9BILA</name>
<dbReference type="EMBL" id="CAJOBC010002820">
    <property type="protein sequence ID" value="CAF3753121.1"/>
    <property type="molecule type" value="Genomic_DNA"/>
</dbReference>
<dbReference type="OrthoDB" id="2135133at2759"/>
<keyword evidence="1" id="KW-0472">Membrane</keyword>
<dbReference type="GO" id="GO:0005525">
    <property type="term" value="F:GTP binding"/>
    <property type="evidence" value="ECO:0007669"/>
    <property type="project" value="InterPro"/>
</dbReference>
<dbReference type="InterPro" id="IPR027417">
    <property type="entry name" value="P-loop_NTPase"/>
</dbReference>
<dbReference type="GO" id="GO:0003924">
    <property type="term" value="F:GTPase activity"/>
    <property type="evidence" value="ECO:0007669"/>
    <property type="project" value="InterPro"/>
</dbReference>
<organism evidence="3 7">
    <name type="scientific">Didymodactylos carnosus</name>
    <dbReference type="NCBI Taxonomy" id="1234261"/>
    <lineage>
        <taxon>Eukaryota</taxon>
        <taxon>Metazoa</taxon>
        <taxon>Spiralia</taxon>
        <taxon>Gnathifera</taxon>
        <taxon>Rotifera</taxon>
        <taxon>Eurotatoria</taxon>
        <taxon>Bdelloidea</taxon>
        <taxon>Philodinida</taxon>
        <taxon>Philodinidae</taxon>
        <taxon>Didymodactylos</taxon>
    </lineage>
</organism>
<keyword evidence="1" id="KW-1133">Transmembrane helix</keyword>
<dbReference type="Proteomes" id="UP000677228">
    <property type="component" value="Unassembled WGS sequence"/>
</dbReference>
<dbReference type="SUPFAM" id="SSF52540">
    <property type="entry name" value="P-loop containing nucleoside triphosphate hydrolases"/>
    <property type="match status" value="1"/>
</dbReference>
<dbReference type="AlphaFoldDB" id="A0A814F5P2"/>
<proteinExistence type="predicted"/>
<dbReference type="InterPro" id="IPR015894">
    <property type="entry name" value="Guanylate-bd_N"/>
</dbReference>
<protein>
    <recommendedName>
        <fullName evidence="2">Guanylate-binding protein N-terminal domain-containing protein</fullName>
    </recommendedName>
</protein>
<sequence>MGVGKSKLATVTVVALEERQSNVPLPPFRSGAGANGVTEGVWMWSHPLPHPDREQKKKGSVMILDCEGMGDLDEHIGANLYLFCMLMSTAFAVILRPSRVDRSQCDRLYHALCCFERMRTPYVLPNV</sequence>
<dbReference type="EMBL" id="CAJOBA010045043">
    <property type="protein sequence ID" value="CAF4171877.1"/>
    <property type="molecule type" value="Genomic_DNA"/>
</dbReference>
<evidence type="ECO:0000313" key="5">
    <source>
        <dbReference type="EMBL" id="CAF3753121.1"/>
    </source>
</evidence>
<feature type="domain" description="Guanylate-binding protein N-terminal" evidence="2">
    <location>
        <begin position="27"/>
        <end position="91"/>
    </location>
</feature>